<keyword evidence="1" id="KW-0732">Signal</keyword>
<reference evidence="3 4" key="1">
    <citation type="journal article" date="2023" name="Microbiol. Resour. Announc.">
        <title>Complete Genome Sequence of Imperialibacter roseus strain P4T.</title>
        <authorList>
            <person name="Tizabi D.R."/>
            <person name="Bachvaroff T."/>
            <person name="Hill R.T."/>
        </authorList>
    </citation>
    <scope>NUCLEOTIDE SEQUENCE [LARGE SCALE GENOMIC DNA]</scope>
    <source>
        <strain evidence="3 4">P4T</strain>
    </source>
</reference>
<feature type="signal peptide" evidence="1">
    <location>
        <begin position="1"/>
        <end position="23"/>
    </location>
</feature>
<sequence>MKHINLFSISAACLLLFSQCGPANTTSKSTENSTPDKEALKIVSIGGTLSEIVCALGSCDQVIAADKTSTRPKSLQTLPSVGYRTGIKAEGVVSLDADIVLAEEDHINAEVVTQLQSTALPIHVFKHELNVASTKKIIAEIGKIINKEQAAKELVATLEKDLLSLDSMISLTTTKPRMLFVYARGLGSLSICGKNTFAEELIKMAGAQFAVDEIFDYKPLTPEALVAANPDYILFFDSGLESLGGIEAALQIQGMMQTTAGEKEQILAMDGLWLSGFGPGVGKAAIQLATSIHPELAAHNVAESN</sequence>
<name>A0ABZ0IU11_9BACT</name>
<feature type="chain" id="PRO_5046645176" evidence="1">
    <location>
        <begin position="24"/>
        <end position="305"/>
    </location>
</feature>
<dbReference type="PROSITE" id="PS50983">
    <property type="entry name" value="FE_B12_PBP"/>
    <property type="match status" value="1"/>
</dbReference>
<evidence type="ECO:0000313" key="4">
    <source>
        <dbReference type="Proteomes" id="UP001302349"/>
    </source>
</evidence>
<dbReference type="InterPro" id="IPR002491">
    <property type="entry name" value="ABC_transptr_periplasmic_BD"/>
</dbReference>
<evidence type="ECO:0000259" key="2">
    <source>
        <dbReference type="PROSITE" id="PS50983"/>
    </source>
</evidence>
<dbReference type="Pfam" id="PF01497">
    <property type="entry name" value="Peripla_BP_2"/>
    <property type="match status" value="1"/>
</dbReference>
<dbReference type="EMBL" id="CP136051">
    <property type="protein sequence ID" value="WOK08007.1"/>
    <property type="molecule type" value="Genomic_DNA"/>
</dbReference>
<proteinExistence type="predicted"/>
<evidence type="ECO:0000313" key="3">
    <source>
        <dbReference type="EMBL" id="WOK08007.1"/>
    </source>
</evidence>
<organism evidence="3 4">
    <name type="scientific">Imperialibacter roseus</name>
    <dbReference type="NCBI Taxonomy" id="1324217"/>
    <lineage>
        <taxon>Bacteria</taxon>
        <taxon>Pseudomonadati</taxon>
        <taxon>Bacteroidota</taxon>
        <taxon>Cytophagia</taxon>
        <taxon>Cytophagales</taxon>
        <taxon>Flammeovirgaceae</taxon>
        <taxon>Imperialibacter</taxon>
    </lineage>
</organism>
<dbReference type="PANTHER" id="PTHR30535">
    <property type="entry name" value="VITAMIN B12-BINDING PROTEIN"/>
    <property type="match status" value="1"/>
</dbReference>
<dbReference type="SUPFAM" id="SSF53807">
    <property type="entry name" value="Helical backbone' metal receptor"/>
    <property type="match status" value="1"/>
</dbReference>
<evidence type="ECO:0000256" key="1">
    <source>
        <dbReference type="SAM" id="SignalP"/>
    </source>
</evidence>
<feature type="domain" description="Fe/B12 periplasmic-binding" evidence="2">
    <location>
        <begin position="41"/>
        <end position="300"/>
    </location>
</feature>
<dbReference type="PANTHER" id="PTHR30535:SF4">
    <property type="entry name" value="HEMIN-BINDING PERIPLASMIC PROTEIN HMUT"/>
    <property type="match status" value="1"/>
</dbReference>
<dbReference type="RefSeq" id="WP_317490655.1">
    <property type="nucleotide sequence ID" value="NZ_CP136051.1"/>
</dbReference>
<dbReference type="InterPro" id="IPR050902">
    <property type="entry name" value="ABC_Transporter_SBP"/>
</dbReference>
<accession>A0ABZ0IU11</accession>
<keyword evidence="4" id="KW-1185">Reference proteome</keyword>
<dbReference type="Gene3D" id="3.40.50.1980">
    <property type="entry name" value="Nitrogenase molybdenum iron protein domain"/>
    <property type="match status" value="2"/>
</dbReference>
<gene>
    <name evidence="3" type="ORF">RT717_05100</name>
</gene>
<protein>
    <submittedName>
        <fullName evidence="3">ABC transporter substrate-binding protein</fullName>
    </submittedName>
</protein>
<dbReference type="Proteomes" id="UP001302349">
    <property type="component" value="Chromosome"/>
</dbReference>